<gene>
    <name evidence="1" type="ORF">M231_03675</name>
</gene>
<dbReference type="InParanoid" id="A0A4Q1BMJ1"/>
<dbReference type="VEuPathDB" id="FungiDB:TREMEDRAFT_63318"/>
<evidence type="ECO:0000313" key="2">
    <source>
        <dbReference type="Proteomes" id="UP000289152"/>
    </source>
</evidence>
<protein>
    <submittedName>
        <fullName evidence="1">Uncharacterized protein</fullName>
    </submittedName>
</protein>
<dbReference type="AlphaFoldDB" id="A0A4Q1BMJ1"/>
<organism evidence="1 2">
    <name type="scientific">Tremella mesenterica</name>
    <name type="common">Jelly fungus</name>
    <dbReference type="NCBI Taxonomy" id="5217"/>
    <lineage>
        <taxon>Eukaryota</taxon>
        <taxon>Fungi</taxon>
        <taxon>Dikarya</taxon>
        <taxon>Basidiomycota</taxon>
        <taxon>Agaricomycotina</taxon>
        <taxon>Tremellomycetes</taxon>
        <taxon>Tremellales</taxon>
        <taxon>Tremellaceae</taxon>
        <taxon>Tremella</taxon>
    </lineage>
</organism>
<keyword evidence="2" id="KW-1185">Reference proteome</keyword>
<evidence type="ECO:0000313" key="1">
    <source>
        <dbReference type="EMBL" id="RXK39051.1"/>
    </source>
</evidence>
<comment type="caution">
    <text evidence="1">The sequence shown here is derived from an EMBL/GenBank/DDBJ whole genome shotgun (WGS) entry which is preliminary data.</text>
</comment>
<name>A0A4Q1BMJ1_TREME</name>
<reference evidence="1 2" key="1">
    <citation type="submission" date="2016-06" db="EMBL/GenBank/DDBJ databases">
        <title>Evolution of pathogenesis and genome organization in the Tremellales.</title>
        <authorList>
            <person name="Cuomo C."/>
            <person name="Litvintseva A."/>
            <person name="Heitman J."/>
            <person name="Chen Y."/>
            <person name="Sun S."/>
            <person name="Springer D."/>
            <person name="Dromer F."/>
            <person name="Young S."/>
            <person name="Zeng Q."/>
            <person name="Chapman S."/>
            <person name="Gujja S."/>
            <person name="Saif S."/>
            <person name="Birren B."/>
        </authorList>
    </citation>
    <scope>NUCLEOTIDE SEQUENCE [LARGE SCALE GENOMIC DNA]</scope>
    <source>
        <strain evidence="1 2">ATCC 28783</strain>
    </source>
</reference>
<dbReference type="EMBL" id="SDIL01000037">
    <property type="protein sequence ID" value="RXK39051.1"/>
    <property type="molecule type" value="Genomic_DNA"/>
</dbReference>
<proteinExistence type="predicted"/>
<accession>A0A4Q1BMJ1</accession>
<dbReference type="Proteomes" id="UP000289152">
    <property type="component" value="Unassembled WGS sequence"/>
</dbReference>
<sequence length="337" mass="37857">MQEALETAWDAVSGPRFKSYRALTVSELLKQLEKYQPELTSSIAPAIVWSERSSGYVIATSFLKDHAAYLSELSEIDKEGIRGEELDFDYIWEQATAYGPPPELKYLVSSLATAALRAASAQDYVWNEIDLILADLTHSSDQIILTQQQCLDLKRLSALLEATLDFHTKMLKSAFQSFLSQAESSHAKALQSLDMKTHQTLQADTTPQLEGYRSAAHLWQAATSLYLARSRLAIDHTMFEVEKALNLLPLFQRALSHLQEHGSLPTLKEPKVETLQPNLQLEQRINDLQKSLEVVVDTENKLDNNDLKRLTVSAITNGLKETASSTPSRTKKKKKKK</sequence>